<protein>
    <submittedName>
        <fullName evidence="2">Uncharacterized protein</fullName>
    </submittedName>
</protein>
<gene>
    <name evidence="2" type="ordered locus">Minf_0300</name>
</gene>
<feature type="transmembrane region" description="Helical" evidence="1">
    <location>
        <begin position="20"/>
        <end position="39"/>
    </location>
</feature>
<dbReference type="eggNOG" id="ENOG5031ACS">
    <property type="taxonomic scope" value="Bacteria"/>
</dbReference>
<dbReference type="STRING" id="481448.Minf_0300"/>
<evidence type="ECO:0000313" key="3">
    <source>
        <dbReference type="Proteomes" id="UP000009149"/>
    </source>
</evidence>
<keyword evidence="1" id="KW-1133">Transmembrane helix</keyword>
<dbReference type="Proteomes" id="UP000009149">
    <property type="component" value="Chromosome"/>
</dbReference>
<keyword evidence="1" id="KW-0812">Transmembrane</keyword>
<name>B3DY83_METI4</name>
<dbReference type="AlphaFoldDB" id="B3DY83"/>
<sequence length="461" mass="53431">MFNNHRVLNNKEKQGVVKNFLLLSFLLVFFNLLLVAWAYEDNQEEGIKPLARVALFDLRINPRNGSTLYGEVNAFYDSVQWIAPAEIKTFLLAIEPQFWPSLLKKSPVFEDSLPLDIPFGFAEGRGLWKTLSPDAKDYLLFRFGKWILWLEENSPAGSSRQGGSTQLVAAEIHDQEDPTPVYFHYFQGQYPKIKSVVPFRYIDPQENREIDCIGMLTENNDQSTLIEAFELESQERIIRLEESELSESSPDWEWLLTSNFDFMPVRLSHPKDISALDIPLAVSLDTKKTNFILSDALFPVSPKKGEIILIDQKQRAQVIKDTAGSSLPRLGPDGTIGWIQKNHLVLYRFGRVFQYFPFEGSFSLNWCFSNHGKETCLYSRKPLRGTYRRLMATNLFLYWFTGLKRYTDLFVDFEEVFSRYDTQSGELIERINLKAESSLDQREKLPLWAKALKALNQFYFE</sequence>
<dbReference type="KEGG" id="min:Minf_0300"/>
<reference evidence="2 3" key="1">
    <citation type="journal article" date="2008" name="Biol. Direct">
        <title>Complete genome sequence of the extremely acidophilic methanotroph isolate V4, Methylacidiphilum infernorum, a representative of the bacterial phylum Verrucomicrobia.</title>
        <authorList>
            <person name="Hou S."/>
            <person name="Makarova K.S."/>
            <person name="Saw J.H."/>
            <person name="Senin P."/>
            <person name="Ly B.V."/>
            <person name="Zhou Z."/>
            <person name="Ren Y."/>
            <person name="Wang J."/>
            <person name="Galperin M.Y."/>
            <person name="Omelchenko M.V."/>
            <person name="Wolf Y.I."/>
            <person name="Yutin N."/>
            <person name="Koonin E.V."/>
            <person name="Stott M.B."/>
            <person name="Mountain B.W."/>
            <person name="Crowe M.A."/>
            <person name="Smirnova A.V."/>
            <person name="Dunfield P.F."/>
            <person name="Feng L."/>
            <person name="Wang L."/>
            <person name="Alam M."/>
        </authorList>
    </citation>
    <scope>NUCLEOTIDE SEQUENCE [LARGE SCALE GENOMIC DNA]</scope>
    <source>
        <strain evidence="3">Isolate V4</strain>
    </source>
</reference>
<evidence type="ECO:0000313" key="2">
    <source>
        <dbReference type="EMBL" id="ACD82360.1"/>
    </source>
</evidence>
<proteinExistence type="predicted"/>
<keyword evidence="1" id="KW-0472">Membrane</keyword>
<accession>B3DY83</accession>
<evidence type="ECO:0000256" key="1">
    <source>
        <dbReference type="SAM" id="Phobius"/>
    </source>
</evidence>
<dbReference type="EMBL" id="CP000975">
    <property type="protein sequence ID" value="ACD82360.1"/>
    <property type="molecule type" value="Genomic_DNA"/>
</dbReference>
<organism evidence="2 3">
    <name type="scientific">Methylacidiphilum infernorum (isolate V4)</name>
    <name type="common">Methylokorus infernorum (strain V4)</name>
    <dbReference type="NCBI Taxonomy" id="481448"/>
    <lineage>
        <taxon>Bacteria</taxon>
        <taxon>Pseudomonadati</taxon>
        <taxon>Verrucomicrobiota</taxon>
        <taxon>Methylacidiphilae</taxon>
        <taxon>Methylacidiphilales</taxon>
        <taxon>Methylacidiphilaceae</taxon>
        <taxon>Methylacidiphilum (ex Ratnadevi et al. 2023)</taxon>
    </lineage>
</organism>
<dbReference type="HOGENOM" id="CLU_592894_0_0_0"/>